<name>A0A6M1R0P9_9ACTN</name>
<keyword evidence="5" id="KW-1185">Reference proteome</keyword>
<dbReference type="InterPro" id="IPR023186">
    <property type="entry name" value="IUNH"/>
</dbReference>
<dbReference type="Gene3D" id="3.90.245.10">
    <property type="entry name" value="Ribonucleoside hydrolase-like"/>
    <property type="match status" value="1"/>
</dbReference>
<dbReference type="GO" id="GO:0045437">
    <property type="term" value="F:uridine nucleosidase activity"/>
    <property type="evidence" value="ECO:0007669"/>
    <property type="project" value="UniProtKB-ARBA"/>
</dbReference>
<dbReference type="PROSITE" id="PS01247">
    <property type="entry name" value="IUNH"/>
    <property type="match status" value="1"/>
</dbReference>
<dbReference type="InterPro" id="IPR015910">
    <property type="entry name" value="I/U_nuclsd_hydro_CS"/>
</dbReference>
<organism evidence="4 5">
    <name type="scientific">Nocardioides turkmenicus</name>
    <dbReference type="NCBI Taxonomy" id="2711220"/>
    <lineage>
        <taxon>Bacteria</taxon>
        <taxon>Bacillati</taxon>
        <taxon>Actinomycetota</taxon>
        <taxon>Actinomycetes</taxon>
        <taxon>Propionibacteriales</taxon>
        <taxon>Nocardioidaceae</taxon>
        <taxon>Nocardioides</taxon>
    </lineage>
</organism>
<evidence type="ECO:0000256" key="2">
    <source>
        <dbReference type="ARBA" id="ARBA00023295"/>
    </source>
</evidence>
<dbReference type="GO" id="GO:0008477">
    <property type="term" value="F:purine nucleosidase activity"/>
    <property type="evidence" value="ECO:0007669"/>
    <property type="project" value="TreeGrafter"/>
</dbReference>
<comment type="caution">
    <text evidence="4">The sequence shown here is derived from an EMBL/GenBank/DDBJ whole genome shotgun (WGS) entry which is preliminary data.</text>
</comment>
<keyword evidence="1 4" id="KW-0378">Hydrolase</keyword>
<dbReference type="GO" id="GO:0006152">
    <property type="term" value="P:purine nucleoside catabolic process"/>
    <property type="evidence" value="ECO:0007669"/>
    <property type="project" value="TreeGrafter"/>
</dbReference>
<sequence>MNPIPVLLDCDPGHDDAIAILLALGSPHIDLLGITTTFGNCPVEKATYNAQRILALAKRPDVPVAAGAAGPLAGTAHIGDFIHGATGIDGPDLPEPLAPPVSVGAVEFLRTSLLAAPDPVTVVAIGPITNVAVLLRDHPEVGSRIAEIVFMGGSTDRGNTTPAAEFNAYADPDALDIVLTSGLPIRMVGLNLTHQALATPDVVARMQAMDHPVGRACADLMGFFGGTYSDVFDFAAPPVHDPCTIAALIDPGLITWHKSFVAVETDGRWTRGATVVDLHDRLDEPPNALVGITLDVEAYWGLVLGALEQVGSRPAGA</sequence>
<evidence type="ECO:0000256" key="1">
    <source>
        <dbReference type="ARBA" id="ARBA00022801"/>
    </source>
</evidence>
<dbReference type="PANTHER" id="PTHR12304:SF4">
    <property type="entry name" value="URIDINE NUCLEOSIDASE"/>
    <property type="match status" value="1"/>
</dbReference>
<proteinExistence type="predicted"/>
<dbReference type="InterPro" id="IPR001910">
    <property type="entry name" value="Inosine/uridine_hydrolase_dom"/>
</dbReference>
<evidence type="ECO:0000313" key="4">
    <source>
        <dbReference type="EMBL" id="NGN93272.1"/>
    </source>
</evidence>
<dbReference type="Proteomes" id="UP000483261">
    <property type="component" value="Unassembled WGS sequence"/>
</dbReference>
<dbReference type="PANTHER" id="PTHR12304">
    <property type="entry name" value="INOSINE-URIDINE PREFERRING NUCLEOSIDE HYDROLASE"/>
    <property type="match status" value="1"/>
</dbReference>
<dbReference type="SUPFAM" id="SSF53590">
    <property type="entry name" value="Nucleoside hydrolase"/>
    <property type="match status" value="1"/>
</dbReference>
<dbReference type="Pfam" id="PF01156">
    <property type="entry name" value="IU_nuc_hydro"/>
    <property type="match status" value="1"/>
</dbReference>
<protein>
    <submittedName>
        <fullName evidence="4">Nucleoside hydrolase</fullName>
    </submittedName>
</protein>
<gene>
    <name evidence="4" type="ORF">G5C66_11045</name>
</gene>
<dbReference type="RefSeq" id="WP_165111017.1">
    <property type="nucleotide sequence ID" value="NZ_JAALAA010000008.1"/>
</dbReference>
<dbReference type="GO" id="GO:0005829">
    <property type="term" value="C:cytosol"/>
    <property type="evidence" value="ECO:0007669"/>
    <property type="project" value="TreeGrafter"/>
</dbReference>
<dbReference type="AlphaFoldDB" id="A0A6M1R0P9"/>
<accession>A0A6M1R0P9</accession>
<evidence type="ECO:0000259" key="3">
    <source>
        <dbReference type="Pfam" id="PF01156"/>
    </source>
</evidence>
<evidence type="ECO:0000313" key="5">
    <source>
        <dbReference type="Proteomes" id="UP000483261"/>
    </source>
</evidence>
<dbReference type="InterPro" id="IPR036452">
    <property type="entry name" value="Ribo_hydro-like"/>
</dbReference>
<dbReference type="CDD" id="cd02651">
    <property type="entry name" value="nuc_hydro_IU_UC_XIUA"/>
    <property type="match status" value="1"/>
</dbReference>
<reference evidence="4 5" key="1">
    <citation type="submission" date="2020-02" db="EMBL/GenBank/DDBJ databases">
        <title>Whole-genome analyses of novel actinobacteria.</title>
        <authorList>
            <person name="Sahin N."/>
        </authorList>
    </citation>
    <scope>NUCLEOTIDE SEQUENCE [LARGE SCALE GENOMIC DNA]</scope>
    <source>
        <strain evidence="4 5">KC13</strain>
    </source>
</reference>
<keyword evidence="2" id="KW-0326">Glycosidase</keyword>
<feature type="domain" description="Inosine/uridine-preferring nucleoside hydrolase" evidence="3">
    <location>
        <begin position="6"/>
        <end position="300"/>
    </location>
</feature>
<dbReference type="EMBL" id="JAALAA010000008">
    <property type="protein sequence ID" value="NGN93272.1"/>
    <property type="molecule type" value="Genomic_DNA"/>
</dbReference>